<name>A0AAV2BP19_9ARAC</name>
<sequence length="100" mass="12097">FVSWWIVSKNLLFFIQFFKEQLPIYRQVWRRNLKYQICWNFLDISIRSEQKRIFTEFSNKFDVTSWPVCKNHRNSTWVMKMNVSTLIGFGGLFFASVSAV</sequence>
<organism evidence="1 2">
    <name type="scientific">Larinioides sclopetarius</name>
    <dbReference type="NCBI Taxonomy" id="280406"/>
    <lineage>
        <taxon>Eukaryota</taxon>
        <taxon>Metazoa</taxon>
        <taxon>Ecdysozoa</taxon>
        <taxon>Arthropoda</taxon>
        <taxon>Chelicerata</taxon>
        <taxon>Arachnida</taxon>
        <taxon>Araneae</taxon>
        <taxon>Araneomorphae</taxon>
        <taxon>Entelegynae</taxon>
        <taxon>Araneoidea</taxon>
        <taxon>Araneidae</taxon>
        <taxon>Larinioides</taxon>
    </lineage>
</organism>
<gene>
    <name evidence="1" type="ORF">LARSCL_LOCUS20541</name>
</gene>
<accession>A0AAV2BP19</accession>
<evidence type="ECO:0000313" key="2">
    <source>
        <dbReference type="Proteomes" id="UP001497382"/>
    </source>
</evidence>
<protein>
    <submittedName>
        <fullName evidence="1">Uncharacterized protein</fullName>
    </submittedName>
</protein>
<comment type="caution">
    <text evidence="1">The sequence shown here is derived from an EMBL/GenBank/DDBJ whole genome shotgun (WGS) entry which is preliminary data.</text>
</comment>
<reference evidence="1 2" key="1">
    <citation type="submission" date="2024-04" db="EMBL/GenBank/DDBJ databases">
        <authorList>
            <person name="Rising A."/>
            <person name="Reimegard J."/>
            <person name="Sonavane S."/>
            <person name="Akerstrom W."/>
            <person name="Nylinder S."/>
            <person name="Hedman E."/>
            <person name="Kallberg Y."/>
        </authorList>
    </citation>
    <scope>NUCLEOTIDE SEQUENCE [LARGE SCALE GENOMIC DNA]</scope>
</reference>
<feature type="non-terminal residue" evidence="1">
    <location>
        <position position="1"/>
    </location>
</feature>
<dbReference type="EMBL" id="CAXIEN010000443">
    <property type="protein sequence ID" value="CAL1297823.1"/>
    <property type="molecule type" value="Genomic_DNA"/>
</dbReference>
<evidence type="ECO:0000313" key="1">
    <source>
        <dbReference type="EMBL" id="CAL1297823.1"/>
    </source>
</evidence>
<proteinExistence type="predicted"/>
<keyword evidence="2" id="KW-1185">Reference proteome</keyword>
<dbReference type="AlphaFoldDB" id="A0AAV2BP19"/>
<dbReference type="Proteomes" id="UP001497382">
    <property type="component" value="Unassembled WGS sequence"/>
</dbReference>